<organism evidence="1 2">
    <name type="scientific">Herbidospora galbida</name>
    <dbReference type="NCBI Taxonomy" id="2575442"/>
    <lineage>
        <taxon>Bacteria</taxon>
        <taxon>Bacillati</taxon>
        <taxon>Actinomycetota</taxon>
        <taxon>Actinomycetes</taxon>
        <taxon>Streptosporangiales</taxon>
        <taxon>Streptosporangiaceae</taxon>
        <taxon>Herbidospora</taxon>
    </lineage>
</organism>
<dbReference type="AlphaFoldDB" id="A0A4U3M9U3"/>
<protein>
    <submittedName>
        <fullName evidence="1">DUF3263 domain-containing protein</fullName>
    </submittedName>
</protein>
<name>A0A4U3M9U3_9ACTN</name>
<dbReference type="Proteomes" id="UP000308705">
    <property type="component" value="Unassembled WGS sequence"/>
</dbReference>
<proteinExistence type="predicted"/>
<evidence type="ECO:0000313" key="2">
    <source>
        <dbReference type="Proteomes" id="UP000308705"/>
    </source>
</evidence>
<keyword evidence="2" id="KW-1185">Reference proteome</keyword>
<sequence>MATVSIARVDGLSPQDRDILAFEGGWWRHPGAKEQAIKDTFGMSTTRYYQVLAGLIDRPEALAADPALVNRLRERRDARRRGRGRSA</sequence>
<reference evidence="1 2" key="1">
    <citation type="submission" date="2019-04" db="EMBL/GenBank/DDBJ databases">
        <title>Herbidospora sp. NEAU-GS14.nov., a novel actinomycete isolated from soil.</title>
        <authorList>
            <person name="Han L."/>
        </authorList>
    </citation>
    <scope>NUCLEOTIDE SEQUENCE [LARGE SCALE GENOMIC DNA]</scope>
    <source>
        <strain evidence="1 2">NEAU-GS14</strain>
    </source>
</reference>
<accession>A0A4U3M9U3</accession>
<gene>
    <name evidence="1" type="ORF">FDA94_26910</name>
</gene>
<dbReference type="Pfam" id="PF11662">
    <property type="entry name" value="DUF3263"/>
    <property type="match status" value="1"/>
</dbReference>
<dbReference type="OrthoDB" id="3268863at2"/>
<dbReference type="InterPro" id="IPR021678">
    <property type="entry name" value="DUF3263"/>
</dbReference>
<dbReference type="EMBL" id="SZQA01000030">
    <property type="protein sequence ID" value="TKK85059.1"/>
    <property type="molecule type" value="Genomic_DNA"/>
</dbReference>
<comment type="caution">
    <text evidence="1">The sequence shown here is derived from an EMBL/GenBank/DDBJ whole genome shotgun (WGS) entry which is preliminary data.</text>
</comment>
<evidence type="ECO:0000313" key="1">
    <source>
        <dbReference type="EMBL" id="TKK85059.1"/>
    </source>
</evidence>